<gene>
    <name evidence="2" type="ORF">HXA33_02135</name>
</gene>
<keyword evidence="3" id="KW-1185">Reference proteome</keyword>
<feature type="domain" description="Pyridoxamine 5'-phosphate oxidase N-terminal" evidence="1">
    <location>
        <begin position="36"/>
        <end position="149"/>
    </location>
</feature>
<sequence length="212" mass="23693">MLSEWPFEKIVATEEELRNVIGTPSKVANQKVLSYLDHHCRSFLALSPFVIISTANNSGACDASPRGDQPGFVHVIDDHHLVIPERPGNRRGDSLTNIMKNPHIGLLFMIPGLGETLRVNGKACVTTDERLLTEMAMNDSVPSLGIGVKVEECFIHCAKAFIRSSLWKPNSWLNNKDRPSAAQILKDHVKDNALTENDMSELLKESYEKRLY</sequence>
<evidence type="ECO:0000313" key="2">
    <source>
        <dbReference type="EMBL" id="MCR6095331.1"/>
    </source>
</evidence>
<dbReference type="InterPro" id="IPR011576">
    <property type="entry name" value="Pyridox_Oxase_N"/>
</dbReference>
<dbReference type="AlphaFoldDB" id="A0A9Q4AYW7"/>
<accession>A0A9Q4AYW7</accession>
<organism evidence="2 3">
    <name type="scientific">Salipaludibacillus agaradhaerens</name>
    <name type="common">Bacillus agaradhaerens</name>
    <dbReference type="NCBI Taxonomy" id="76935"/>
    <lineage>
        <taxon>Bacteria</taxon>
        <taxon>Bacillati</taxon>
        <taxon>Bacillota</taxon>
        <taxon>Bacilli</taxon>
        <taxon>Bacillales</taxon>
        <taxon>Bacillaceae</taxon>
    </lineage>
</organism>
<dbReference type="SUPFAM" id="SSF50475">
    <property type="entry name" value="FMN-binding split barrel"/>
    <property type="match status" value="1"/>
</dbReference>
<dbReference type="EMBL" id="JABXYM010000001">
    <property type="protein sequence ID" value="MCR6095331.1"/>
    <property type="molecule type" value="Genomic_DNA"/>
</dbReference>
<comment type="caution">
    <text evidence="2">The sequence shown here is derived from an EMBL/GenBank/DDBJ whole genome shotgun (WGS) entry which is preliminary data.</text>
</comment>
<proteinExistence type="predicted"/>
<name>A0A9Q4AYW7_SALAG</name>
<dbReference type="NCBIfam" id="TIGR04025">
    <property type="entry name" value="PPOX_FMN_DR2398"/>
    <property type="match status" value="1"/>
</dbReference>
<reference evidence="2" key="1">
    <citation type="submission" date="2020-06" db="EMBL/GenBank/DDBJ databases">
        <title>Insight into the genomes of haloalkaliphilic bacilli from Kenyan soda lakes.</title>
        <authorList>
            <person name="Mwirichia R."/>
            <person name="Villamizar G.C."/>
            <person name="Poehlein A."/>
            <person name="Mugweru J."/>
            <person name="Kipnyargis A."/>
            <person name="Kiplimo D."/>
            <person name="Orwa P."/>
            <person name="Daniel R."/>
        </authorList>
    </citation>
    <scope>NUCLEOTIDE SEQUENCE</scope>
    <source>
        <strain evidence="2">B1096_S55</strain>
    </source>
</reference>
<dbReference type="PANTHER" id="PTHR42815:SF2">
    <property type="entry name" value="FAD-BINDING, PUTATIVE (AFU_ORTHOLOGUE AFUA_6G07600)-RELATED"/>
    <property type="match status" value="1"/>
</dbReference>
<evidence type="ECO:0000313" key="3">
    <source>
        <dbReference type="Proteomes" id="UP001057753"/>
    </source>
</evidence>
<dbReference type="InterPro" id="IPR012349">
    <property type="entry name" value="Split_barrel_FMN-bd"/>
</dbReference>
<dbReference type="InterPro" id="IPR024029">
    <property type="entry name" value="Pyridox_Oxase_FMN-dep"/>
</dbReference>
<protein>
    <submittedName>
        <fullName evidence="2">Pyridoxamine 5'-phosphate oxidase family protein</fullName>
    </submittedName>
</protein>
<evidence type="ECO:0000259" key="1">
    <source>
        <dbReference type="Pfam" id="PF01243"/>
    </source>
</evidence>
<dbReference type="Gene3D" id="2.30.110.10">
    <property type="entry name" value="Electron Transport, Fmn-binding Protein, Chain A"/>
    <property type="match status" value="1"/>
</dbReference>
<dbReference type="PANTHER" id="PTHR42815">
    <property type="entry name" value="FAD-BINDING, PUTATIVE (AFU_ORTHOLOGUE AFUA_6G07600)-RELATED"/>
    <property type="match status" value="1"/>
</dbReference>
<dbReference type="Proteomes" id="UP001057753">
    <property type="component" value="Unassembled WGS sequence"/>
</dbReference>
<dbReference type="Pfam" id="PF01243">
    <property type="entry name" value="PNPOx_N"/>
    <property type="match status" value="1"/>
</dbReference>